<keyword evidence="2" id="KW-1185">Reference proteome</keyword>
<evidence type="ECO:0000313" key="2">
    <source>
        <dbReference type="Proteomes" id="UP000692954"/>
    </source>
</evidence>
<accession>A0A8S1RRT6</accession>
<evidence type="ECO:0000313" key="1">
    <source>
        <dbReference type="EMBL" id="CAD8130053.1"/>
    </source>
</evidence>
<dbReference type="Proteomes" id="UP000692954">
    <property type="component" value="Unassembled WGS sequence"/>
</dbReference>
<gene>
    <name evidence="1" type="ORF">PSON_ATCC_30995.1.T2590007</name>
</gene>
<sequence length="115" mass="14031">MDQKEDLYDTLALSKDQDQQIYRALIEIFRKENFSNFSKYLANDGNLQNYEQNISKVISLPFTNEQEELKMVKNKMMIMMNIMKQIKDHDFNQNDFFYKYLQRNKKRSDLKNIIR</sequence>
<reference evidence="1" key="1">
    <citation type="submission" date="2021-01" db="EMBL/GenBank/DDBJ databases">
        <authorList>
            <consortium name="Genoscope - CEA"/>
            <person name="William W."/>
        </authorList>
    </citation>
    <scope>NUCLEOTIDE SEQUENCE</scope>
</reference>
<organism evidence="1 2">
    <name type="scientific">Paramecium sonneborni</name>
    <dbReference type="NCBI Taxonomy" id="65129"/>
    <lineage>
        <taxon>Eukaryota</taxon>
        <taxon>Sar</taxon>
        <taxon>Alveolata</taxon>
        <taxon>Ciliophora</taxon>
        <taxon>Intramacronucleata</taxon>
        <taxon>Oligohymenophorea</taxon>
        <taxon>Peniculida</taxon>
        <taxon>Parameciidae</taxon>
        <taxon>Paramecium</taxon>
    </lineage>
</organism>
<dbReference type="EMBL" id="CAJJDN010000259">
    <property type="protein sequence ID" value="CAD8130053.1"/>
    <property type="molecule type" value="Genomic_DNA"/>
</dbReference>
<comment type="caution">
    <text evidence="1">The sequence shown here is derived from an EMBL/GenBank/DDBJ whole genome shotgun (WGS) entry which is preliminary data.</text>
</comment>
<dbReference type="AlphaFoldDB" id="A0A8S1RRT6"/>
<protein>
    <submittedName>
        <fullName evidence="1">Uncharacterized protein</fullName>
    </submittedName>
</protein>
<name>A0A8S1RRT6_9CILI</name>
<proteinExistence type="predicted"/>